<proteinExistence type="predicted"/>
<dbReference type="EMBL" id="BSYO01000017">
    <property type="protein sequence ID" value="GMH16707.1"/>
    <property type="molecule type" value="Genomic_DNA"/>
</dbReference>
<keyword evidence="3" id="KW-1185">Reference proteome</keyword>
<reference evidence="2" key="1">
    <citation type="submission" date="2023-05" db="EMBL/GenBank/DDBJ databases">
        <title>Nepenthes gracilis genome sequencing.</title>
        <authorList>
            <person name="Fukushima K."/>
        </authorList>
    </citation>
    <scope>NUCLEOTIDE SEQUENCE</scope>
    <source>
        <strain evidence="2">SING2019-196</strain>
    </source>
</reference>
<dbReference type="Proteomes" id="UP001279734">
    <property type="component" value="Unassembled WGS sequence"/>
</dbReference>
<dbReference type="AlphaFoldDB" id="A0AAD3XT65"/>
<feature type="region of interest" description="Disordered" evidence="1">
    <location>
        <begin position="1"/>
        <end position="47"/>
    </location>
</feature>
<organism evidence="2 3">
    <name type="scientific">Nepenthes gracilis</name>
    <name type="common">Slender pitcher plant</name>
    <dbReference type="NCBI Taxonomy" id="150966"/>
    <lineage>
        <taxon>Eukaryota</taxon>
        <taxon>Viridiplantae</taxon>
        <taxon>Streptophyta</taxon>
        <taxon>Embryophyta</taxon>
        <taxon>Tracheophyta</taxon>
        <taxon>Spermatophyta</taxon>
        <taxon>Magnoliopsida</taxon>
        <taxon>eudicotyledons</taxon>
        <taxon>Gunneridae</taxon>
        <taxon>Pentapetalae</taxon>
        <taxon>Caryophyllales</taxon>
        <taxon>Nepenthaceae</taxon>
        <taxon>Nepenthes</taxon>
    </lineage>
</organism>
<comment type="caution">
    <text evidence="2">The sequence shown here is derived from an EMBL/GenBank/DDBJ whole genome shotgun (WGS) entry which is preliminary data.</text>
</comment>
<name>A0AAD3XT65_NEPGR</name>
<gene>
    <name evidence="2" type="ORF">Nepgr_018548</name>
</gene>
<protein>
    <submittedName>
        <fullName evidence="2">Uncharacterized protein</fullName>
    </submittedName>
</protein>
<evidence type="ECO:0000313" key="3">
    <source>
        <dbReference type="Proteomes" id="UP001279734"/>
    </source>
</evidence>
<evidence type="ECO:0000313" key="2">
    <source>
        <dbReference type="EMBL" id="GMH16707.1"/>
    </source>
</evidence>
<sequence length="85" mass="8875">MEERMQEIGRSSRGSASAPSPSASHPLEEGANARDKLPTVLAGVSRGPKHEGSIELVFVPTSTQHGVPIITSALSDELAPSHFAT</sequence>
<feature type="compositionally biased region" description="Low complexity" evidence="1">
    <location>
        <begin position="9"/>
        <end position="24"/>
    </location>
</feature>
<accession>A0AAD3XT65</accession>
<feature type="compositionally biased region" description="Basic and acidic residues" evidence="1">
    <location>
        <begin position="26"/>
        <end position="37"/>
    </location>
</feature>
<evidence type="ECO:0000256" key="1">
    <source>
        <dbReference type="SAM" id="MobiDB-lite"/>
    </source>
</evidence>